<proteinExistence type="predicted"/>
<comment type="caution">
    <text evidence="3">The sequence shown here is derived from an EMBL/GenBank/DDBJ whole genome shotgun (WGS) entry which is preliminary data.</text>
</comment>
<dbReference type="AlphaFoldDB" id="A0A1Q9LN91"/>
<feature type="region of interest" description="Disordered" evidence="1">
    <location>
        <begin position="58"/>
        <end position="110"/>
    </location>
</feature>
<feature type="domain" description="DUF8129" evidence="2">
    <location>
        <begin position="7"/>
        <end position="60"/>
    </location>
</feature>
<organism evidence="3 4">
    <name type="scientific">Actinokineospora bangkokensis</name>
    <dbReference type="NCBI Taxonomy" id="1193682"/>
    <lineage>
        <taxon>Bacteria</taxon>
        <taxon>Bacillati</taxon>
        <taxon>Actinomycetota</taxon>
        <taxon>Actinomycetes</taxon>
        <taxon>Pseudonocardiales</taxon>
        <taxon>Pseudonocardiaceae</taxon>
        <taxon>Actinokineospora</taxon>
    </lineage>
</organism>
<dbReference type="RefSeq" id="WP_075974383.1">
    <property type="nucleotide sequence ID" value="NZ_MKQR01000009.1"/>
</dbReference>
<protein>
    <recommendedName>
        <fullName evidence="2">DUF8129 domain-containing protein</fullName>
    </recommendedName>
</protein>
<evidence type="ECO:0000313" key="4">
    <source>
        <dbReference type="Proteomes" id="UP000186040"/>
    </source>
</evidence>
<evidence type="ECO:0000313" key="3">
    <source>
        <dbReference type="EMBL" id="OLR93488.1"/>
    </source>
</evidence>
<evidence type="ECO:0000256" key="1">
    <source>
        <dbReference type="SAM" id="MobiDB-lite"/>
    </source>
</evidence>
<gene>
    <name evidence="3" type="ORF">BJP25_14370</name>
</gene>
<dbReference type="Pfam" id="PF26450">
    <property type="entry name" value="DUF8129"/>
    <property type="match status" value="1"/>
</dbReference>
<keyword evidence="4" id="KW-1185">Reference proteome</keyword>
<dbReference type="InterPro" id="IPR058442">
    <property type="entry name" value="DUF8129"/>
</dbReference>
<dbReference type="STRING" id="1193682.BJP25_14370"/>
<evidence type="ECO:0000259" key="2">
    <source>
        <dbReference type="Pfam" id="PF26450"/>
    </source>
</evidence>
<accession>A0A1Q9LN91</accession>
<reference evidence="3 4" key="1">
    <citation type="submission" date="2016-10" db="EMBL/GenBank/DDBJ databases">
        <title>The Draft Genome Sequence of Actinokineospora bangkokensis 44EHWT reveals the biosynthetic pathway of antifungal compounds Thailandins with unusual extender unit butylmalonyl-CoA.</title>
        <authorList>
            <person name="Greule A."/>
            <person name="Intra B."/>
            <person name="Flemming S."/>
            <person name="Rommel M.G."/>
            <person name="Panbangred W."/>
            <person name="Bechthold A."/>
        </authorList>
    </citation>
    <scope>NUCLEOTIDE SEQUENCE [LARGE SCALE GENOMIC DNA]</scope>
    <source>
        <strain evidence="3 4">44EHW</strain>
    </source>
</reference>
<dbReference type="OrthoDB" id="5187212at2"/>
<sequence>MAADDRPLPNYDGLPVETLRHRIRSLDEPELADLHAYERAHAHRPLVLTAVEARLEQLRAGARPSGGTQGSPPEVAGEPGRPPASPGTAAEPGTPLRHGVAGQTPRRGRP</sequence>
<name>A0A1Q9LN91_9PSEU</name>
<dbReference type="EMBL" id="MKQR01000009">
    <property type="protein sequence ID" value="OLR93488.1"/>
    <property type="molecule type" value="Genomic_DNA"/>
</dbReference>
<dbReference type="Proteomes" id="UP000186040">
    <property type="component" value="Unassembled WGS sequence"/>
</dbReference>